<dbReference type="Gene3D" id="2.60.120.10">
    <property type="entry name" value="Jelly Rolls"/>
    <property type="match status" value="1"/>
</dbReference>
<dbReference type="AlphaFoldDB" id="A0A6J7NM26"/>
<name>A0A6J7NM26_9ZZZZ</name>
<dbReference type="Pfam" id="PF12973">
    <property type="entry name" value="Cupin_7"/>
    <property type="match status" value="1"/>
</dbReference>
<dbReference type="EMBL" id="CAEZYR010000076">
    <property type="protein sequence ID" value="CAB4754322.1"/>
    <property type="molecule type" value="Genomic_DNA"/>
</dbReference>
<dbReference type="SUPFAM" id="SSF51182">
    <property type="entry name" value="RmlC-like cupins"/>
    <property type="match status" value="1"/>
</dbReference>
<evidence type="ECO:0000313" key="4">
    <source>
        <dbReference type="EMBL" id="CAB4910481.1"/>
    </source>
</evidence>
<proteinExistence type="predicted"/>
<organism evidence="5">
    <name type="scientific">freshwater metagenome</name>
    <dbReference type="NCBI Taxonomy" id="449393"/>
    <lineage>
        <taxon>unclassified sequences</taxon>
        <taxon>metagenomes</taxon>
        <taxon>ecological metagenomes</taxon>
    </lineage>
</organism>
<gene>
    <name evidence="2" type="ORF">UFOPK2754_01993</name>
    <name evidence="3" type="ORF">UFOPK3139_00862</name>
    <name evidence="4" type="ORF">UFOPK3543_01466</name>
    <name evidence="5" type="ORF">UFOPK3967_01042</name>
</gene>
<sequence>MTADPNISMPWQTPVAVDDLEPSVYRVLDDGALDTDTWRKTVVAPPMGEAVFYVRLGPGASSPRHWHPSDTVYIVRRGELVIPGEGTYREGEVRWVRGGTAYGPEMGGPDGVEFWFVSMGPFGTIDPDVVPPPPREE</sequence>
<dbReference type="InterPro" id="IPR011051">
    <property type="entry name" value="RmlC_Cupin_sf"/>
</dbReference>
<dbReference type="EMBL" id="CAFABA010000025">
    <property type="protein sequence ID" value="CAB4823613.1"/>
    <property type="molecule type" value="Genomic_DNA"/>
</dbReference>
<accession>A0A6J7NM26</accession>
<feature type="domain" description="ChrR-like cupin" evidence="1">
    <location>
        <begin position="37"/>
        <end position="97"/>
    </location>
</feature>
<evidence type="ECO:0000259" key="1">
    <source>
        <dbReference type="Pfam" id="PF12973"/>
    </source>
</evidence>
<dbReference type="EMBL" id="CAFBOS010000050">
    <property type="protein sequence ID" value="CAB4991663.1"/>
    <property type="molecule type" value="Genomic_DNA"/>
</dbReference>
<evidence type="ECO:0000313" key="5">
    <source>
        <dbReference type="EMBL" id="CAB4991663.1"/>
    </source>
</evidence>
<dbReference type="InterPro" id="IPR014710">
    <property type="entry name" value="RmlC-like_jellyroll"/>
</dbReference>
<evidence type="ECO:0000313" key="3">
    <source>
        <dbReference type="EMBL" id="CAB4823613.1"/>
    </source>
</evidence>
<protein>
    <submittedName>
        <fullName evidence="5">Unannotated protein</fullName>
    </submittedName>
</protein>
<evidence type="ECO:0000313" key="2">
    <source>
        <dbReference type="EMBL" id="CAB4754322.1"/>
    </source>
</evidence>
<reference evidence="5" key="1">
    <citation type="submission" date="2020-05" db="EMBL/GenBank/DDBJ databases">
        <authorList>
            <person name="Chiriac C."/>
            <person name="Salcher M."/>
            <person name="Ghai R."/>
            <person name="Kavagutti S V."/>
        </authorList>
    </citation>
    <scope>NUCLEOTIDE SEQUENCE</scope>
</reference>
<dbReference type="InterPro" id="IPR025979">
    <property type="entry name" value="ChrR-like_cupin_dom"/>
</dbReference>
<dbReference type="EMBL" id="CAFBMH010000049">
    <property type="protein sequence ID" value="CAB4910481.1"/>
    <property type="molecule type" value="Genomic_DNA"/>
</dbReference>